<protein>
    <submittedName>
        <fullName evidence="1">Uncharacterized protein</fullName>
    </submittedName>
</protein>
<dbReference type="AlphaFoldDB" id="A0A2M8KM08"/>
<comment type="caution">
    <text evidence="1">The sequence shown here is derived from an EMBL/GenBank/DDBJ whole genome shotgun (WGS) entry which is preliminary data.</text>
</comment>
<organism evidence="1 2">
    <name type="scientific">Candidatus Roizmanbacteria bacterium CG10_big_fil_rev_8_21_14_0_10_36_26</name>
    <dbReference type="NCBI Taxonomy" id="1974851"/>
    <lineage>
        <taxon>Bacteria</taxon>
        <taxon>Candidatus Roizmaniibacteriota</taxon>
    </lineage>
</organism>
<accession>A0A2M8KM08</accession>
<dbReference type="Proteomes" id="UP000231434">
    <property type="component" value="Unassembled WGS sequence"/>
</dbReference>
<evidence type="ECO:0000313" key="1">
    <source>
        <dbReference type="EMBL" id="PJE60955.1"/>
    </source>
</evidence>
<sequence>MAETEPIPPSRMRNIWEVAESSFMQRLQDSGTLLFQLEIIKAIKEVGGQVLGKNIRAVADYNGRRRPGTTVTLTDILAEYPTLSTALSESRITEDEISSGAKHIHYIDDPAGLESTAYLLPAHLKTGDGVLSLTPEQRVNLDNVELKEISLRADEIDPVVKSNWRLWNKLAFYFQLKIDERISTAEDFLTLAEKNGYTIVLLRCARQAFNFWVKEPRLIDHSGRDLGGKIEVHGVSLFQGATTEFPARVIIGYYVSRIWSKRSMLVVNEKLEELKEAV</sequence>
<name>A0A2M8KM08_9BACT</name>
<proteinExistence type="predicted"/>
<dbReference type="EMBL" id="PFEB01000023">
    <property type="protein sequence ID" value="PJE60955.1"/>
    <property type="molecule type" value="Genomic_DNA"/>
</dbReference>
<evidence type="ECO:0000313" key="2">
    <source>
        <dbReference type="Proteomes" id="UP000231434"/>
    </source>
</evidence>
<gene>
    <name evidence="1" type="ORF">COU86_01640</name>
</gene>
<reference evidence="2" key="1">
    <citation type="submission" date="2017-09" db="EMBL/GenBank/DDBJ databases">
        <title>Depth-based differentiation of microbial function through sediment-hosted aquifers and enrichment of novel symbionts in the deep terrestrial subsurface.</title>
        <authorList>
            <person name="Probst A.J."/>
            <person name="Ladd B."/>
            <person name="Jarett J.K."/>
            <person name="Geller-Mcgrath D.E."/>
            <person name="Sieber C.M.K."/>
            <person name="Emerson J.B."/>
            <person name="Anantharaman K."/>
            <person name="Thomas B.C."/>
            <person name="Malmstrom R."/>
            <person name="Stieglmeier M."/>
            <person name="Klingl A."/>
            <person name="Woyke T."/>
            <person name="Ryan C.M."/>
            <person name="Banfield J.F."/>
        </authorList>
    </citation>
    <scope>NUCLEOTIDE SEQUENCE [LARGE SCALE GENOMIC DNA]</scope>
</reference>